<feature type="active site" description="Nucleophile" evidence="11">
    <location>
        <position position="1422"/>
    </location>
</feature>
<keyword evidence="8 12" id="KW-1133">Transmembrane helix</keyword>
<accession>A0AAD7VAW4</accession>
<evidence type="ECO:0000259" key="14">
    <source>
        <dbReference type="PROSITE" id="PS50042"/>
    </source>
</evidence>
<comment type="similarity">
    <text evidence="2 12">Belongs to the NTE family.</text>
</comment>
<dbReference type="Pfam" id="PF01734">
    <property type="entry name" value="Patatin"/>
    <property type="match status" value="1"/>
</dbReference>
<dbReference type="GO" id="GO:0016042">
    <property type="term" value="P:lipid catabolic process"/>
    <property type="evidence" value="ECO:0007669"/>
    <property type="project" value="UniProtKB-UniRule"/>
</dbReference>
<dbReference type="InterPro" id="IPR001423">
    <property type="entry name" value="LysoPLipase_patatin_CS"/>
</dbReference>
<dbReference type="SUPFAM" id="SSF52151">
    <property type="entry name" value="FabD/lysophospholipase-like"/>
    <property type="match status" value="1"/>
</dbReference>
<dbReference type="Gene3D" id="2.60.120.10">
    <property type="entry name" value="Jelly Rolls"/>
    <property type="match status" value="3"/>
</dbReference>
<dbReference type="EC" id="3.1.1.5" evidence="3 12"/>
<protein>
    <recommendedName>
        <fullName evidence="4 12">Lysophospholipase NTE1</fullName>
        <ecNumber evidence="3 12">3.1.1.5</ecNumber>
    </recommendedName>
    <alternativeName>
        <fullName evidence="12">Intracellular phospholipase B</fullName>
    </alternativeName>
</protein>
<feature type="transmembrane region" description="Helical" evidence="12">
    <location>
        <begin position="48"/>
        <end position="68"/>
    </location>
</feature>
<dbReference type="GeneID" id="83208999"/>
<keyword evidence="12" id="KW-0256">Endoplasmic reticulum</keyword>
<evidence type="ECO:0000256" key="6">
    <source>
        <dbReference type="ARBA" id="ARBA00022801"/>
    </source>
</evidence>
<feature type="region of interest" description="Disordered" evidence="13">
    <location>
        <begin position="524"/>
        <end position="611"/>
    </location>
</feature>
<dbReference type="EMBL" id="JARTCD010000004">
    <property type="protein sequence ID" value="KAJ8662619.1"/>
    <property type="molecule type" value="Genomic_DNA"/>
</dbReference>
<evidence type="ECO:0000256" key="11">
    <source>
        <dbReference type="PROSITE-ProRule" id="PRU01161"/>
    </source>
</evidence>
<feature type="domain" description="Cyclic nucleotide-binding" evidence="14">
    <location>
        <begin position="159"/>
        <end position="214"/>
    </location>
</feature>
<feature type="compositionally biased region" description="Polar residues" evidence="13">
    <location>
        <begin position="590"/>
        <end position="602"/>
    </location>
</feature>
<evidence type="ECO:0000256" key="7">
    <source>
        <dbReference type="ARBA" id="ARBA00022963"/>
    </source>
</evidence>
<evidence type="ECO:0000256" key="12">
    <source>
        <dbReference type="RuleBase" id="RU362043"/>
    </source>
</evidence>
<dbReference type="Proteomes" id="UP001234581">
    <property type="component" value="Unassembled WGS sequence"/>
</dbReference>
<evidence type="ECO:0000259" key="15">
    <source>
        <dbReference type="PROSITE" id="PS51635"/>
    </source>
</evidence>
<gene>
    <name evidence="16" type="ORF">O0I10_001581</name>
</gene>
<dbReference type="InterPro" id="IPR050301">
    <property type="entry name" value="NTE"/>
</dbReference>
<dbReference type="PROSITE" id="PS01237">
    <property type="entry name" value="UPF0028"/>
    <property type="match status" value="1"/>
</dbReference>
<feature type="compositionally biased region" description="Polar residues" evidence="13">
    <location>
        <begin position="314"/>
        <end position="330"/>
    </location>
</feature>
<dbReference type="GO" id="GO:0005789">
    <property type="term" value="C:endoplasmic reticulum membrane"/>
    <property type="evidence" value="ECO:0007669"/>
    <property type="project" value="UniProtKB-SubCell"/>
</dbReference>
<feature type="compositionally biased region" description="Low complexity" evidence="13">
    <location>
        <begin position="786"/>
        <end position="796"/>
    </location>
</feature>
<feature type="domain" description="Cyclic nucleotide-binding" evidence="14">
    <location>
        <begin position="956"/>
        <end position="1076"/>
    </location>
</feature>
<feature type="transmembrane region" description="Helical" evidence="12">
    <location>
        <begin position="80"/>
        <end position="100"/>
    </location>
</feature>
<feature type="short sequence motif" description="GXSXG" evidence="11">
    <location>
        <begin position="1420"/>
        <end position="1424"/>
    </location>
</feature>
<dbReference type="CDD" id="cd00038">
    <property type="entry name" value="CAP_ED"/>
    <property type="match status" value="3"/>
</dbReference>
<dbReference type="SMART" id="SM00100">
    <property type="entry name" value="cNMP"/>
    <property type="match status" value="2"/>
</dbReference>
<dbReference type="InterPro" id="IPR016035">
    <property type="entry name" value="Acyl_Trfase/lysoPLipase"/>
</dbReference>
<feature type="compositionally biased region" description="Polar residues" evidence="13">
    <location>
        <begin position="640"/>
        <end position="658"/>
    </location>
</feature>
<feature type="short sequence motif" description="DGA/G" evidence="11">
    <location>
        <begin position="1540"/>
        <end position="1542"/>
    </location>
</feature>
<proteinExistence type="inferred from homology"/>
<evidence type="ECO:0000313" key="16">
    <source>
        <dbReference type="EMBL" id="KAJ8662619.1"/>
    </source>
</evidence>
<evidence type="ECO:0000313" key="17">
    <source>
        <dbReference type="Proteomes" id="UP001234581"/>
    </source>
</evidence>
<feature type="region of interest" description="Disordered" evidence="13">
    <location>
        <begin position="297"/>
        <end position="375"/>
    </location>
</feature>
<dbReference type="PROSITE" id="PS50042">
    <property type="entry name" value="CNMP_BINDING_3"/>
    <property type="match status" value="2"/>
</dbReference>
<dbReference type="PANTHER" id="PTHR14226">
    <property type="entry name" value="NEUROPATHY TARGET ESTERASE/SWISS CHEESE D.MELANOGASTER"/>
    <property type="match status" value="1"/>
</dbReference>
<dbReference type="SUPFAM" id="SSF51206">
    <property type="entry name" value="cAMP-binding domain-like"/>
    <property type="match status" value="3"/>
</dbReference>
<dbReference type="PANTHER" id="PTHR14226:SF29">
    <property type="entry name" value="NEUROPATHY TARGET ESTERASE SWS"/>
    <property type="match status" value="1"/>
</dbReference>
<feature type="domain" description="PNPLA" evidence="15">
    <location>
        <begin position="1389"/>
        <end position="1553"/>
    </location>
</feature>
<feature type="compositionally biased region" description="Polar residues" evidence="13">
    <location>
        <begin position="358"/>
        <end position="375"/>
    </location>
</feature>
<dbReference type="InterPro" id="IPR002641">
    <property type="entry name" value="PNPLA_dom"/>
</dbReference>
<feature type="region of interest" description="Disordered" evidence="13">
    <location>
        <begin position="874"/>
        <end position="896"/>
    </location>
</feature>
<dbReference type="GO" id="GO:0004622">
    <property type="term" value="F:phosphatidylcholine lysophospholipase activity"/>
    <property type="evidence" value="ECO:0007669"/>
    <property type="project" value="UniProtKB-EC"/>
</dbReference>
<keyword evidence="7 11" id="KW-0442">Lipid degradation</keyword>
<evidence type="ECO:0000256" key="3">
    <source>
        <dbReference type="ARBA" id="ARBA00013274"/>
    </source>
</evidence>
<evidence type="ECO:0000256" key="1">
    <source>
        <dbReference type="ARBA" id="ARBA00004370"/>
    </source>
</evidence>
<dbReference type="InterPro" id="IPR000595">
    <property type="entry name" value="cNMP-bd_dom"/>
</dbReference>
<feature type="active site" description="Proton acceptor" evidence="11">
    <location>
        <position position="1540"/>
    </location>
</feature>
<evidence type="ECO:0000256" key="5">
    <source>
        <dbReference type="ARBA" id="ARBA00022692"/>
    </source>
</evidence>
<evidence type="ECO:0000256" key="10">
    <source>
        <dbReference type="ARBA" id="ARBA00023136"/>
    </source>
</evidence>
<keyword evidence="6 11" id="KW-0378">Hydrolase</keyword>
<feature type="region of interest" description="Disordered" evidence="13">
    <location>
        <begin position="629"/>
        <end position="666"/>
    </location>
</feature>
<feature type="compositionally biased region" description="Low complexity" evidence="13">
    <location>
        <begin position="823"/>
        <end position="834"/>
    </location>
</feature>
<comment type="function">
    <text evidence="12">Intracellular phospholipase B that catalyzes the double deacylation of phosphatidylcholine (PC) to glycerophosphocholine (GroPCho). Plays an important role in membrane lipid homeostasis.</text>
</comment>
<comment type="subcellular location">
    <subcellularLocation>
        <location evidence="12">Endoplasmic reticulum membrane</location>
    </subcellularLocation>
    <subcellularLocation>
        <location evidence="1">Membrane</location>
    </subcellularLocation>
</comment>
<organism evidence="16 17">
    <name type="scientific">Lichtheimia ornata</name>
    <dbReference type="NCBI Taxonomy" id="688661"/>
    <lineage>
        <taxon>Eukaryota</taxon>
        <taxon>Fungi</taxon>
        <taxon>Fungi incertae sedis</taxon>
        <taxon>Mucoromycota</taxon>
        <taxon>Mucoromycotina</taxon>
        <taxon>Mucoromycetes</taxon>
        <taxon>Mucorales</taxon>
        <taxon>Lichtheimiaceae</taxon>
        <taxon>Lichtheimia</taxon>
    </lineage>
</organism>
<dbReference type="Pfam" id="PF24179">
    <property type="entry name" value="NTE_Ploop"/>
    <property type="match status" value="1"/>
</dbReference>
<evidence type="ECO:0000256" key="4">
    <source>
        <dbReference type="ARBA" id="ARBA00018317"/>
    </source>
</evidence>
<dbReference type="InterPro" id="IPR018490">
    <property type="entry name" value="cNMP-bd_dom_sf"/>
</dbReference>
<dbReference type="InterPro" id="IPR014710">
    <property type="entry name" value="RmlC-like_jellyroll"/>
</dbReference>
<comment type="caution">
    <text evidence="16">The sequence shown here is derived from an EMBL/GenBank/DDBJ whole genome shotgun (WGS) entry which is preliminary data.</text>
</comment>
<dbReference type="RefSeq" id="XP_058347532.1">
    <property type="nucleotide sequence ID" value="XM_058481675.1"/>
</dbReference>
<evidence type="ECO:0000256" key="8">
    <source>
        <dbReference type="ARBA" id="ARBA00022989"/>
    </source>
</evidence>
<keyword evidence="17" id="KW-1185">Reference proteome</keyword>
<evidence type="ECO:0000256" key="13">
    <source>
        <dbReference type="SAM" id="MobiDB-lite"/>
    </source>
</evidence>
<dbReference type="Pfam" id="PF00027">
    <property type="entry name" value="cNMP_binding"/>
    <property type="match status" value="1"/>
</dbReference>
<reference evidence="16 17" key="1">
    <citation type="submission" date="2023-03" db="EMBL/GenBank/DDBJ databases">
        <title>Genome sequence of Lichtheimia ornata CBS 291.66.</title>
        <authorList>
            <person name="Mohabir J.T."/>
            <person name="Shea T.P."/>
            <person name="Kurbessoian T."/>
            <person name="Berby B."/>
            <person name="Fontaine J."/>
            <person name="Livny J."/>
            <person name="Gnirke A."/>
            <person name="Stajich J.E."/>
            <person name="Cuomo C.A."/>
        </authorList>
    </citation>
    <scope>NUCLEOTIDE SEQUENCE [LARGE SCALE GENOMIC DNA]</scope>
    <source>
        <strain evidence="16">CBS 291.66</strain>
    </source>
</reference>
<keyword evidence="5 12" id="KW-0812">Transmembrane</keyword>
<keyword evidence="9 11" id="KW-0443">Lipid metabolism</keyword>
<feature type="region of interest" description="Disordered" evidence="13">
    <location>
        <begin position="779"/>
        <end position="842"/>
    </location>
</feature>
<feature type="compositionally biased region" description="Low complexity" evidence="13">
    <location>
        <begin position="534"/>
        <end position="548"/>
    </location>
</feature>
<dbReference type="PROSITE" id="PS51635">
    <property type="entry name" value="PNPLA"/>
    <property type="match status" value="1"/>
</dbReference>
<keyword evidence="10 12" id="KW-0472">Membrane</keyword>
<evidence type="ECO:0000256" key="2">
    <source>
        <dbReference type="ARBA" id="ARBA00006636"/>
    </source>
</evidence>
<name>A0AAD7VAW4_9FUNG</name>
<feature type="compositionally biased region" description="Basic and acidic residues" evidence="13">
    <location>
        <begin position="629"/>
        <end position="638"/>
    </location>
</feature>
<comment type="catalytic activity">
    <reaction evidence="12">
        <text>a 1-acyl-sn-glycero-3-phosphocholine + H2O = sn-glycerol 3-phosphocholine + a fatty acid + H(+)</text>
        <dbReference type="Rhea" id="RHEA:15177"/>
        <dbReference type="ChEBI" id="CHEBI:15377"/>
        <dbReference type="ChEBI" id="CHEBI:15378"/>
        <dbReference type="ChEBI" id="CHEBI:16870"/>
        <dbReference type="ChEBI" id="CHEBI:28868"/>
        <dbReference type="ChEBI" id="CHEBI:58168"/>
        <dbReference type="EC" id="3.1.1.5"/>
    </reaction>
</comment>
<dbReference type="Gene3D" id="3.40.1090.10">
    <property type="entry name" value="Cytosolic phospholipase A2 catalytic domain"/>
    <property type="match status" value="1"/>
</dbReference>
<evidence type="ECO:0000256" key="9">
    <source>
        <dbReference type="ARBA" id="ARBA00023098"/>
    </source>
</evidence>
<dbReference type="InterPro" id="IPR056556">
    <property type="entry name" value="NTE1_P-loop_dom"/>
</dbReference>
<feature type="compositionally biased region" description="Low complexity" evidence="13">
    <location>
        <begin position="568"/>
        <end position="579"/>
    </location>
</feature>
<feature type="short sequence motif" description="GXGXXG" evidence="11">
    <location>
        <begin position="1393"/>
        <end position="1398"/>
    </location>
</feature>
<dbReference type="GO" id="GO:0046470">
    <property type="term" value="P:phosphatidylcholine metabolic process"/>
    <property type="evidence" value="ECO:0007669"/>
    <property type="project" value="InterPro"/>
</dbReference>
<sequence>MSASTASAISTLATSTATDSSLAHVATTTAAAVVNNDSRSGLASIAKFLPAILLKLISLATISIPLLFYRILTMSFTLHLNFTSLLVIVGLGAVGAYLVLRYRYLNKYSRLKRIEPPQSTSSFFDLHPDDPNEEDSQYKAGFKNYPDEFLSAFLSSIKIFGYLEQHVFHELARHLQTKKLLAGDTLFRNPDQERSFYIVVHGHVQLFVKPDNHEDEDDEIDDEDMAAATAAGGGGGDWTPEETSDYHYRHQQQTKRGYDRFKNYTLINEVGAGGTLSSLFTILSIFRESFLRQEAKEQARKRSMRQHLARMSNAVAQPSQSESTIASGNSPRLDADGGWRTVFPNLQSGSDSEMAPLASSSTASLRHGSKGSSSVVHPLTHSHHNMELADIASDMDDGEDDLQSPRKLSAIHRNSSASFASSGRYRSVHPNIVARATVDTTLAVIPEEAFHKLTAKFPKAAAHIVQVILTRFQRVTLMTGHRYLGLTNELLRLEKLVNESASMSALPENLFVPGGMERLRRKFAQPSNESGDTSSPSVPSEMSPSESSGFIQAMDIPSTPSLSIKSGVVSSNNSAASPPIVSGHHPLGQSPPQKQRNNTKLQEYSVEDDEHLRSAVRRCLATALGMKPEHDEHHDMDHGLSSQTSSPHPRHASTSQAMQPPPESSRYSSRYYYPMDLFSVAGTADTSASPSLGALSVPYDEDIDALSTVSSAQSGTDSTAFTDHHHHHQALSANDVQILFFAKDAVLVKEGEHNNGLFFVIDGLLEVSMTPADAEDISLERDPAEESASSSSSSPGGKRKSSSSRDDKRKGHRRFTLSPSPTPSTSTSSISSQISDRDAASGVTGLLSDAEEAGGIVPMLEGSELVEKHGPVLASKTPAGRASQQPDDKDPKHKAKKPLFVIRPGGLAGYLEALTGHPSFVEIRAKRDTYVGYLSRKSLDRIIDKHPSVMLKLAQRLVGLLSPLILHIDLALDWMQVHSSQIICREGQPSDSIYMVLHGRLRTIRGKKEGGIEIIGEFGRGDCVCELEALAGIKAPSTLHAIRDSELARLPKTLFNALALRHPEITLQISRMVASRSLELMTNATPGQGKNMFRIGGQHSGAGGMGGGSMVAPTRSSSSMMQSANVPYVITPELYGHNNANLKTVGIIPVNASVPVTEFAENLKSALVQTVGATCALLNSATITSVMGKHAFSRLGKLKLASWLAEQEEKFRIVLYLADSGVKSQWTRTCIRQADTVLLVGLGDGDPSVGEYERFMINMKTTARKELVLLHGERSCTTGTTRNWLKNRLWIQAHHHIFMPMRKHATLANERLIRPPWLRETGRKMTENSMKMMKKAKAQLEKYHSVVPTFGRLLVVKKNTSAQLGSASNAARDDFARLARRLCGKSVALVLGGGGARGISHIGVIQALEEANVPIDIIGGTSIGSFVGGLYARNRDLVSTIARSKMFSSRMTSIWRNLMDLTYPLTAWFTGHEFNRSIFKCLGDSQIEDFWLPYFAVTTNITYSRMEVHTTGYAWRYIRASMSLSGYMPPICENGNMLVDGGYMDNLPVSVAKSMGADIIIAVDVASEDDTSPVHYGDSVSGWWALLYNFSPFRSYNVPSIAEIQSRLAYVSSVSKLEEAKVTDGTLYVKMPVQQWGTLEFNKFVDIMQLGYDTGRQIIDGWRKAGYASGCLVMEDVDLPRGKQVKGTRGRRNSI</sequence>